<sequence>MLTAPSPHLSAPYRCGWLLWAFVILASSFVIPTARAHPSDISYLKVKVERQRVEMRFTFNLLSLTRFAPGMDANNDRQIDQVEIESSRTALLDYLNKHIQVQVNEKEATLGTASPFECVWPAVEGKHIAAEADYPVRYVDIVFTQEAKPVLADVWLGFDIWRQTGPLGSIEATYAQDDLMTQVPFSMSEPDYLYDTGYAVEDIFKAEEPKPASKESDAVKQPYWMSHPLELIILLMCFLLFVGYVIRRHK</sequence>
<organism evidence="2 3">
    <name type="scientific">Brevifollis gellanilyticus</name>
    <dbReference type="NCBI Taxonomy" id="748831"/>
    <lineage>
        <taxon>Bacteria</taxon>
        <taxon>Pseudomonadati</taxon>
        <taxon>Verrucomicrobiota</taxon>
        <taxon>Verrucomicrobiia</taxon>
        <taxon>Verrucomicrobiales</taxon>
        <taxon>Verrucomicrobiaceae</taxon>
    </lineage>
</organism>
<dbReference type="Proteomes" id="UP000321577">
    <property type="component" value="Unassembled WGS sequence"/>
</dbReference>
<dbReference type="RefSeq" id="WP_146849058.1">
    <property type="nucleotide sequence ID" value="NZ_BKAG01000004.1"/>
</dbReference>
<dbReference type="EMBL" id="BKAG01000004">
    <property type="protein sequence ID" value="GEP41598.1"/>
    <property type="molecule type" value="Genomic_DNA"/>
</dbReference>
<evidence type="ECO:0000313" key="3">
    <source>
        <dbReference type="Proteomes" id="UP000321577"/>
    </source>
</evidence>
<keyword evidence="1" id="KW-0812">Transmembrane</keyword>
<evidence type="ECO:0000256" key="1">
    <source>
        <dbReference type="SAM" id="Phobius"/>
    </source>
</evidence>
<feature type="transmembrane region" description="Helical" evidence="1">
    <location>
        <begin position="223"/>
        <end position="246"/>
    </location>
</feature>
<evidence type="ECO:0000313" key="2">
    <source>
        <dbReference type="EMBL" id="GEP41598.1"/>
    </source>
</evidence>
<dbReference type="OrthoDB" id="9832988at2"/>
<dbReference type="AlphaFoldDB" id="A0A512M4F7"/>
<protein>
    <submittedName>
        <fullName evidence="2">Uncharacterized protein</fullName>
    </submittedName>
</protein>
<keyword evidence="1" id="KW-0472">Membrane</keyword>
<proteinExistence type="predicted"/>
<reference evidence="2 3" key="1">
    <citation type="submission" date="2019-07" db="EMBL/GenBank/DDBJ databases">
        <title>Whole genome shotgun sequence of Brevifollis gellanilyticus NBRC 108608.</title>
        <authorList>
            <person name="Hosoyama A."/>
            <person name="Uohara A."/>
            <person name="Ohji S."/>
            <person name="Ichikawa N."/>
        </authorList>
    </citation>
    <scope>NUCLEOTIDE SEQUENCE [LARGE SCALE GENOMIC DNA]</scope>
    <source>
        <strain evidence="2 3">NBRC 108608</strain>
    </source>
</reference>
<keyword evidence="3" id="KW-1185">Reference proteome</keyword>
<keyword evidence="1" id="KW-1133">Transmembrane helix</keyword>
<name>A0A512M4F7_9BACT</name>
<comment type="caution">
    <text evidence="2">The sequence shown here is derived from an EMBL/GenBank/DDBJ whole genome shotgun (WGS) entry which is preliminary data.</text>
</comment>
<gene>
    <name evidence="2" type="ORF">BGE01nite_08890</name>
</gene>
<accession>A0A512M4F7</accession>